<dbReference type="OrthoDB" id="1185083at2"/>
<feature type="domain" description="Multidrug resistance protein MdtA-like C-terminal permuted SH3" evidence="5">
    <location>
        <begin position="291"/>
        <end position="347"/>
    </location>
</feature>
<feature type="domain" description="CusB-like beta-barrel" evidence="4">
    <location>
        <begin position="212"/>
        <end position="281"/>
    </location>
</feature>
<keyword evidence="7" id="KW-1185">Reference proteome</keyword>
<dbReference type="InterPro" id="IPR058627">
    <property type="entry name" value="MdtA-like_C"/>
</dbReference>
<dbReference type="InterPro" id="IPR006143">
    <property type="entry name" value="RND_pump_MFP"/>
</dbReference>
<evidence type="ECO:0000259" key="4">
    <source>
        <dbReference type="Pfam" id="PF25954"/>
    </source>
</evidence>
<dbReference type="STRING" id="1058.SAMN05421783_10574"/>
<dbReference type="GO" id="GO:0015562">
    <property type="term" value="F:efflux transmembrane transporter activity"/>
    <property type="evidence" value="ECO:0007669"/>
    <property type="project" value="TreeGrafter"/>
</dbReference>
<dbReference type="Pfam" id="PF25954">
    <property type="entry name" value="Beta-barrel_RND_2"/>
    <property type="match status" value="1"/>
</dbReference>
<dbReference type="SUPFAM" id="SSF111369">
    <property type="entry name" value="HlyD-like secretion proteins"/>
    <property type="match status" value="1"/>
</dbReference>
<reference evidence="7" key="1">
    <citation type="submission" date="2016-10" db="EMBL/GenBank/DDBJ databases">
        <authorList>
            <person name="Varghese N."/>
            <person name="Submissions S."/>
        </authorList>
    </citation>
    <scope>NUCLEOTIDE SEQUENCE [LARGE SCALE GENOMIC DNA]</scope>
    <source>
        <strain evidence="7">DSM 217</strain>
    </source>
</reference>
<comment type="similarity">
    <text evidence="1">Belongs to the membrane fusion protein (MFP) (TC 8.A.1) family.</text>
</comment>
<evidence type="ECO:0000259" key="3">
    <source>
        <dbReference type="Pfam" id="PF25876"/>
    </source>
</evidence>
<dbReference type="Gene3D" id="2.40.30.170">
    <property type="match status" value="1"/>
</dbReference>
<evidence type="ECO:0000256" key="2">
    <source>
        <dbReference type="SAM" id="SignalP"/>
    </source>
</evidence>
<dbReference type="EMBL" id="FNNZ01000005">
    <property type="protein sequence ID" value="SDW54388.1"/>
    <property type="molecule type" value="Genomic_DNA"/>
</dbReference>
<evidence type="ECO:0000313" key="7">
    <source>
        <dbReference type="Proteomes" id="UP000198816"/>
    </source>
</evidence>
<dbReference type="Proteomes" id="UP000198816">
    <property type="component" value="Unassembled WGS sequence"/>
</dbReference>
<dbReference type="InterPro" id="IPR058624">
    <property type="entry name" value="MdtA-like_HH"/>
</dbReference>
<evidence type="ECO:0000256" key="1">
    <source>
        <dbReference type="ARBA" id="ARBA00009477"/>
    </source>
</evidence>
<dbReference type="NCBIfam" id="TIGR01730">
    <property type="entry name" value="RND_mfp"/>
    <property type="match status" value="1"/>
</dbReference>
<dbReference type="Gene3D" id="2.40.420.20">
    <property type="match status" value="1"/>
</dbReference>
<accession>A0A1H2UEP7</accession>
<evidence type="ECO:0000259" key="5">
    <source>
        <dbReference type="Pfam" id="PF25967"/>
    </source>
</evidence>
<feature type="domain" description="Multidrug resistance protein MdtA-like alpha-helical hairpin" evidence="3">
    <location>
        <begin position="102"/>
        <end position="172"/>
    </location>
</feature>
<dbReference type="InterPro" id="IPR058792">
    <property type="entry name" value="Beta-barrel_RND_2"/>
</dbReference>
<dbReference type="Pfam" id="PF25876">
    <property type="entry name" value="HH_MFP_RND"/>
    <property type="match status" value="1"/>
</dbReference>
<keyword evidence="2" id="KW-0732">Signal</keyword>
<name>A0A1H2UEP7_THIRO</name>
<feature type="chain" id="PRO_5011547061" evidence="2">
    <location>
        <begin position="26"/>
        <end position="363"/>
    </location>
</feature>
<feature type="signal peptide" evidence="2">
    <location>
        <begin position="1"/>
        <end position="25"/>
    </location>
</feature>
<dbReference type="Gene3D" id="1.10.287.470">
    <property type="entry name" value="Helix hairpin bin"/>
    <property type="match status" value="1"/>
</dbReference>
<dbReference type="Pfam" id="PF25967">
    <property type="entry name" value="RND-MFP_C"/>
    <property type="match status" value="1"/>
</dbReference>
<dbReference type="Gene3D" id="2.40.50.100">
    <property type="match status" value="1"/>
</dbReference>
<dbReference type="AlphaFoldDB" id="A0A1H2UEP7"/>
<dbReference type="RefSeq" id="WP_093029634.1">
    <property type="nucleotide sequence ID" value="NZ_FNNZ01000005.1"/>
</dbReference>
<dbReference type="PANTHER" id="PTHR30469:SF38">
    <property type="entry name" value="HLYD FAMILY SECRETION PROTEIN"/>
    <property type="match status" value="1"/>
</dbReference>
<sequence>MFNSLPLSNARILAAAFMAATLAGCQENVPPTAQPRPVRTVTVEHGAEGETVSLSGQVQAKDHVGLAFRLDGHMTERPVNVGDVLEAGQVVARLDPRIEENTLRSAQANLASAEALLTETRLTFERHEKLLKTGATSRDAYDKALQAMLGAQGQVDSARAQVGIAQENLGYTVLSADAPGQVTAVGAEPGEVVRAGQTIVALARQGGRDAVFDVPERLIRTGPRDPVVDITLNDDPEVKATGRVREQAPQANPATRTFEVKVGLIDPPEAMQLGSTVTGRIRLTAPPGVEVPASALTESEAGPAVWVVDPHERSVSLRPVKVLRYDVASVVVSEGLERGDVVVTAGVHVLHPGQKVSLSEPAP</sequence>
<organism evidence="6 7">
    <name type="scientific">Thiocapsa roseopersicina</name>
    <dbReference type="NCBI Taxonomy" id="1058"/>
    <lineage>
        <taxon>Bacteria</taxon>
        <taxon>Pseudomonadati</taxon>
        <taxon>Pseudomonadota</taxon>
        <taxon>Gammaproteobacteria</taxon>
        <taxon>Chromatiales</taxon>
        <taxon>Chromatiaceae</taxon>
        <taxon>Thiocapsa</taxon>
    </lineage>
</organism>
<evidence type="ECO:0000313" key="6">
    <source>
        <dbReference type="EMBL" id="SDW54388.1"/>
    </source>
</evidence>
<protein>
    <submittedName>
        <fullName evidence="6">RND family efflux transporter, MFP subunit</fullName>
    </submittedName>
</protein>
<dbReference type="PANTHER" id="PTHR30469">
    <property type="entry name" value="MULTIDRUG RESISTANCE PROTEIN MDTA"/>
    <property type="match status" value="1"/>
</dbReference>
<proteinExistence type="inferred from homology"/>
<gene>
    <name evidence="6" type="ORF">SAMN05421783_10574</name>
</gene>
<dbReference type="GO" id="GO:1990281">
    <property type="term" value="C:efflux pump complex"/>
    <property type="evidence" value="ECO:0007669"/>
    <property type="project" value="TreeGrafter"/>
</dbReference>